<dbReference type="OrthoDB" id="73997at2759"/>
<dbReference type="InterPro" id="IPR019442">
    <property type="entry name" value="THADA/TRM732_DUF2428"/>
</dbReference>
<evidence type="ECO:0000259" key="3">
    <source>
        <dbReference type="Pfam" id="PF10350"/>
    </source>
</evidence>
<dbReference type="InterPro" id="IPR051954">
    <property type="entry name" value="tRNA_methyltransferase_THADA"/>
</dbReference>
<gene>
    <name evidence="6" type="ORF">B0J11DRAFT_528513</name>
</gene>
<evidence type="ECO:0000313" key="7">
    <source>
        <dbReference type="Proteomes" id="UP000700596"/>
    </source>
</evidence>
<dbReference type="Pfam" id="PF25150">
    <property type="entry name" value="TPR_Trm732"/>
    <property type="match status" value="1"/>
</dbReference>
<evidence type="ECO:0000259" key="4">
    <source>
        <dbReference type="Pfam" id="PF25150"/>
    </source>
</evidence>
<dbReference type="SUPFAM" id="SSF48371">
    <property type="entry name" value="ARM repeat"/>
    <property type="match status" value="2"/>
</dbReference>
<evidence type="ECO:0000259" key="5">
    <source>
        <dbReference type="Pfam" id="PF25151"/>
    </source>
</evidence>
<dbReference type="Pfam" id="PF10350">
    <property type="entry name" value="DUF2428"/>
    <property type="match status" value="1"/>
</dbReference>
<evidence type="ECO:0000313" key="6">
    <source>
        <dbReference type="EMBL" id="KAH7125462.1"/>
    </source>
</evidence>
<evidence type="ECO:0000256" key="1">
    <source>
        <dbReference type="ARBA" id="ARBA00010409"/>
    </source>
</evidence>
<reference evidence="6" key="1">
    <citation type="journal article" date="2021" name="Nat. Commun.">
        <title>Genetic determinants of endophytism in the Arabidopsis root mycobiome.</title>
        <authorList>
            <person name="Mesny F."/>
            <person name="Miyauchi S."/>
            <person name="Thiergart T."/>
            <person name="Pickel B."/>
            <person name="Atanasova L."/>
            <person name="Karlsson M."/>
            <person name="Huettel B."/>
            <person name="Barry K.W."/>
            <person name="Haridas S."/>
            <person name="Chen C."/>
            <person name="Bauer D."/>
            <person name="Andreopoulos W."/>
            <person name="Pangilinan J."/>
            <person name="LaButti K."/>
            <person name="Riley R."/>
            <person name="Lipzen A."/>
            <person name="Clum A."/>
            <person name="Drula E."/>
            <person name="Henrissat B."/>
            <person name="Kohler A."/>
            <person name="Grigoriev I.V."/>
            <person name="Martin F.M."/>
            <person name="Hacquard S."/>
        </authorList>
    </citation>
    <scope>NUCLEOTIDE SEQUENCE</scope>
    <source>
        <strain evidence="6">MPI-CAGE-CH-0243</strain>
    </source>
</reference>
<feature type="domain" description="tRNA (32-2'-O)-methyltransferase regulator THADA-like C-terminal TPR repeats region" evidence="5">
    <location>
        <begin position="934"/>
        <end position="1091"/>
    </location>
</feature>
<keyword evidence="2" id="KW-0819">tRNA processing</keyword>
<dbReference type="InterPro" id="IPR016024">
    <property type="entry name" value="ARM-type_fold"/>
</dbReference>
<proteinExistence type="inferred from homology"/>
<sequence>MVVDLLSAGVPVPEQLLREVAKDLRIILPNFAGLDQSLGVKQLNEIIEPILDSADVVDLSFSHRTAASNTICALIEYCQATDVDYVKEAILDDAIWYRVLEIYLQRSDNAKGKSMRQMLLVLTGVLQKAESSRSYALLDRAVSTFIEILCQRSDRVKVKPALQGLAHFLLKKIITIPQLLQTYGRLLSLGSSSTSDVHQIQSLFKVILSWVVHHDTALSAGHLVKNFLLQIRQSSLMRTSFDAHDGLISPLWIVPVVEELQKWPDRLQEFKTHVFPHCFLPHIEDYLRFLSYLHFHRHVPQSGSLPEILLLYKDTHNGLEELEEFRILLGAISTGKELGIIKDVDHTHCATIELTGNALNLPDDIFSIWMSHPEPEVRLAGLFLSIYSTAVTRPITAGIFRSLKQNLVHLHTDTDANFRKEVLNQTQRLFDRLRGSTSTLLKTTAKTDVVDGRVHITTKRARNDDELSKSYDFILWYIHFIQWEIRPTASYQRRITALRCLSIVLRSGIDPNIPHRHLSKSAQGQLRWICGLRIANKTLVRILMDLILDPFDDVRSTAVSILDICMESLSNAEKPKVLSMFPAFLRRVENMMLRSGRADQADGLARSYALLFSQCNTEIPPALSAVEGIWTQADIFGYLVEQLEKTIDIARVDLSSAVDERPVHGIFAALRYIVDNDDFYPKLISLSGHQLNSWKQFHLRICAAIDSLWVCVENVLCADAPEGHVPEDFEEEANLDTKEILSYSWRGLKEASVLLRTIITRAPIGEEDFLSPGEFERLGKICFTQLVELRHRGAFSTVAQTFAAFCRRCVTNENEQLRSLPAQWYQETILCIQDKATSITRRSAGIPSLMAGIVSAEATPGALFHRAMQDLIATASQTAQSSNIEDSRLPQVHALNCIQEIFTTSRLSVASEAYTGNGLDLAARLLSSPIWPIRNCSLMLFKALIERLLGSDEAQDWKEQDRAKTSRFSYTNYPSLVGILSNLLDPNGPLKKSMVKSAETGSPLDLHGAEGVFPALQIIRQAPPPDENRTAITESVLYLLGNPHWHLRDMAARTVVSLKRPHEYLETILEMIKTFGGPHDLQHGQLLCLKYMLQKFLNSTGSSDLDSQSNILLGLRERCQILHDDSTSLFVRAAFVDLVNLCGNSLLIHQPQPASSLLAWSQITHGLLFQDHTNELSSSLFDISSRKSFLINHALLYAGADTSLIIPEHKSGFVDMLSELAKQDSDTFFVSLEAFREVIHFTESSSLVVAKRDLIVHLYEIGLRVPDADVKMKTQEVMTHFLECDSALRTIVLEGLDRSVVLKGLDDLERQCLEESPGNLQSALHLYGFILGLALKKFNDETQNLSTRTARFVRLLRMTIVDINPFDSRFAAVQSLSALTHTLSPFPEHPPPIRLALTFTLYDLLNDDDDEIRDAAALTAAKFLPSRRPVVPILATHILIQHLSITYHTSSILCKESLRRLLAIPSPQPLFFQPFTTTLAEARTEDTSLFVQEKQNLYKDDAADAALWTRLLKSLSPLSIPPALLVSLTTWVLSGLEVLTETARSEKYDGAGGWTSKVEVWILGLRVLCAAEVVLQWDRMGKRSSEVRRALRVFGDVGVESAVNGAWMERVERVLGRDVEEVLKLVKERLVVLRLEG</sequence>
<dbReference type="PANTHER" id="PTHR14387:SF0">
    <property type="entry name" value="DUF2428 DOMAIN-CONTAINING PROTEIN"/>
    <property type="match status" value="1"/>
</dbReference>
<keyword evidence="7" id="KW-1185">Reference proteome</keyword>
<accession>A0A9P9IM24</accession>
<dbReference type="InterPro" id="IPR056843">
    <property type="entry name" value="THADA-like_TPR"/>
</dbReference>
<dbReference type="EMBL" id="JAGMWT010000007">
    <property type="protein sequence ID" value="KAH7125462.1"/>
    <property type="molecule type" value="Genomic_DNA"/>
</dbReference>
<dbReference type="PANTHER" id="PTHR14387">
    <property type="entry name" value="THADA/DEATH RECEPTOR INTERACTING PROTEIN"/>
    <property type="match status" value="1"/>
</dbReference>
<organism evidence="6 7">
    <name type="scientific">Dendryphion nanum</name>
    <dbReference type="NCBI Taxonomy" id="256645"/>
    <lineage>
        <taxon>Eukaryota</taxon>
        <taxon>Fungi</taxon>
        <taxon>Dikarya</taxon>
        <taxon>Ascomycota</taxon>
        <taxon>Pezizomycotina</taxon>
        <taxon>Dothideomycetes</taxon>
        <taxon>Pleosporomycetidae</taxon>
        <taxon>Pleosporales</taxon>
        <taxon>Torulaceae</taxon>
        <taxon>Dendryphion</taxon>
    </lineage>
</organism>
<comment type="similarity">
    <text evidence="1">Belongs to the THADA family.</text>
</comment>
<dbReference type="Proteomes" id="UP000700596">
    <property type="component" value="Unassembled WGS sequence"/>
</dbReference>
<dbReference type="Pfam" id="PF26523">
    <property type="entry name" value="Trm732_C"/>
    <property type="match status" value="1"/>
</dbReference>
<dbReference type="GO" id="GO:0005829">
    <property type="term" value="C:cytosol"/>
    <property type="evidence" value="ECO:0007669"/>
    <property type="project" value="TreeGrafter"/>
</dbReference>
<protein>
    <submittedName>
        <fullName evidence="6">Death-receptor fusion protein-domain-containing protein</fullName>
    </submittedName>
</protein>
<feature type="domain" description="tRNA (32-2'-O)-methyltransferase regulator THADA-like TPR repeats region" evidence="4">
    <location>
        <begin position="314"/>
        <end position="555"/>
    </location>
</feature>
<feature type="domain" description="DUF2428" evidence="3">
    <location>
        <begin position="697"/>
        <end position="931"/>
    </location>
</feature>
<dbReference type="InterPro" id="IPR056842">
    <property type="entry name" value="THADA-like_TPR_C"/>
</dbReference>
<dbReference type="Pfam" id="PF25151">
    <property type="entry name" value="TPR_Trm732_C"/>
    <property type="match status" value="1"/>
</dbReference>
<name>A0A9P9IM24_9PLEO</name>
<comment type="caution">
    <text evidence="6">The sequence shown here is derived from an EMBL/GenBank/DDBJ whole genome shotgun (WGS) entry which is preliminary data.</text>
</comment>
<evidence type="ECO:0000256" key="2">
    <source>
        <dbReference type="ARBA" id="ARBA00022694"/>
    </source>
</evidence>
<dbReference type="GO" id="GO:0030488">
    <property type="term" value="P:tRNA methylation"/>
    <property type="evidence" value="ECO:0007669"/>
    <property type="project" value="TreeGrafter"/>
</dbReference>